<gene>
    <name evidence="3" type="ORF">V5O48_000828</name>
</gene>
<evidence type="ECO:0000256" key="1">
    <source>
        <dbReference type="SAM" id="MobiDB-lite"/>
    </source>
</evidence>
<keyword evidence="4" id="KW-1185">Reference proteome</keyword>
<evidence type="ECO:0000313" key="3">
    <source>
        <dbReference type="EMBL" id="KAL0581240.1"/>
    </source>
</evidence>
<accession>A0ABR3G0A4</accession>
<comment type="caution">
    <text evidence="3">The sequence shown here is derived from an EMBL/GenBank/DDBJ whole genome shotgun (WGS) entry which is preliminary data.</text>
</comment>
<reference evidence="3 4" key="1">
    <citation type="submission" date="2024-02" db="EMBL/GenBank/DDBJ databases">
        <title>A draft genome for the cacao thread blight pathogen Marasmius crinis-equi.</title>
        <authorList>
            <person name="Cohen S.P."/>
            <person name="Baruah I.K."/>
            <person name="Amoako-Attah I."/>
            <person name="Bukari Y."/>
            <person name="Meinhardt L.W."/>
            <person name="Bailey B.A."/>
        </authorList>
    </citation>
    <scope>NUCLEOTIDE SEQUENCE [LARGE SCALE GENOMIC DNA]</scope>
    <source>
        <strain evidence="3 4">GH-76</strain>
    </source>
</reference>
<keyword evidence="2" id="KW-0812">Transmembrane</keyword>
<evidence type="ECO:0000313" key="4">
    <source>
        <dbReference type="Proteomes" id="UP001465976"/>
    </source>
</evidence>
<dbReference type="EMBL" id="JBAHYK010000014">
    <property type="protein sequence ID" value="KAL0581240.1"/>
    <property type="molecule type" value="Genomic_DNA"/>
</dbReference>
<organism evidence="3 4">
    <name type="scientific">Marasmius crinis-equi</name>
    <dbReference type="NCBI Taxonomy" id="585013"/>
    <lineage>
        <taxon>Eukaryota</taxon>
        <taxon>Fungi</taxon>
        <taxon>Dikarya</taxon>
        <taxon>Basidiomycota</taxon>
        <taxon>Agaricomycotina</taxon>
        <taxon>Agaricomycetes</taxon>
        <taxon>Agaricomycetidae</taxon>
        <taxon>Agaricales</taxon>
        <taxon>Marasmiineae</taxon>
        <taxon>Marasmiaceae</taxon>
        <taxon>Marasmius</taxon>
    </lineage>
</organism>
<feature type="compositionally biased region" description="Polar residues" evidence="1">
    <location>
        <begin position="192"/>
        <end position="203"/>
    </location>
</feature>
<sequence>MALQFLPVTRTVTFGTTLVFAAVLLGLNAHLTYFTEQYLDGYFPFAALSIASACLTLISLPIMIVVDRFRDGAVTSMVIFELVWLFILWVLWLASAAEATMANSYNFPGGCDYGFDIVDGICREFHAVVAFNYLTWFAFFAYTVVVLVITLIAKSRGASTVWTASVTEVWKNMHGGTRRDIAGNGVHEKVGSQGQPPVFNQPQGTGGNNVGVPEAIPVYSPAAQNGTIPAQQSASRQSPVSAV</sequence>
<feature type="transmembrane region" description="Helical" evidence="2">
    <location>
        <begin position="45"/>
        <end position="66"/>
    </location>
</feature>
<feature type="transmembrane region" description="Helical" evidence="2">
    <location>
        <begin position="12"/>
        <end position="33"/>
    </location>
</feature>
<protein>
    <recommendedName>
        <fullName evidence="5">MARVEL domain-containing protein</fullName>
    </recommendedName>
</protein>
<feature type="transmembrane region" description="Helical" evidence="2">
    <location>
        <begin position="78"/>
        <end position="97"/>
    </location>
</feature>
<feature type="region of interest" description="Disordered" evidence="1">
    <location>
        <begin position="181"/>
        <end position="206"/>
    </location>
</feature>
<evidence type="ECO:0008006" key="5">
    <source>
        <dbReference type="Google" id="ProtNLM"/>
    </source>
</evidence>
<name>A0ABR3G0A4_9AGAR</name>
<evidence type="ECO:0000256" key="2">
    <source>
        <dbReference type="SAM" id="Phobius"/>
    </source>
</evidence>
<keyword evidence="2" id="KW-1133">Transmembrane helix</keyword>
<feature type="compositionally biased region" description="Basic and acidic residues" evidence="1">
    <location>
        <begin position="181"/>
        <end position="190"/>
    </location>
</feature>
<dbReference type="Proteomes" id="UP001465976">
    <property type="component" value="Unassembled WGS sequence"/>
</dbReference>
<proteinExistence type="predicted"/>
<keyword evidence="2" id="KW-0472">Membrane</keyword>
<feature type="transmembrane region" description="Helical" evidence="2">
    <location>
        <begin position="133"/>
        <end position="153"/>
    </location>
</feature>